<reference evidence="1" key="1">
    <citation type="submission" date="2023-03" db="EMBL/GenBank/DDBJ databases">
        <title>Massive genome expansion in bonnet fungi (Mycena s.s.) driven by repeated elements and novel gene families across ecological guilds.</title>
        <authorList>
            <consortium name="Lawrence Berkeley National Laboratory"/>
            <person name="Harder C.B."/>
            <person name="Miyauchi S."/>
            <person name="Viragh M."/>
            <person name="Kuo A."/>
            <person name="Thoen E."/>
            <person name="Andreopoulos B."/>
            <person name="Lu D."/>
            <person name="Skrede I."/>
            <person name="Drula E."/>
            <person name="Henrissat B."/>
            <person name="Morin E."/>
            <person name="Kohler A."/>
            <person name="Barry K."/>
            <person name="LaButti K."/>
            <person name="Morin E."/>
            <person name="Salamov A."/>
            <person name="Lipzen A."/>
            <person name="Mereny Z."/>
            <person name="Hegedus B."/>
            <person name="Baldrian P."/>
            <person name="Stursova M."/>
            <person name="Weitz H."/>
            <person name="Taylor A."/>
            <person name="Grigoriev I.V."/>
            <person name="Nagy L.G."/>
            <person name="Martin F."/>
            <person name="Kauserud H."/>
        </authorList>
    </citation>
    <scope>NUCLEOTIDE SEQUENCE</scope>
    <source>
        <strain evidence="1">CBHHK182m</strain>
    </source>
</reference>
<accession>A0AAD7JJ01</accession>
<comment type="caution">
    <text evidence="1">The sequence shown here is derived from an EMBL/GenBank/DDBJ whole genome shotgun (WGS) entry which is preliminary data.</text>
</comment>
<dbReference type="AlphaFoldDB" id="A0AAD7JJ01"/>
<proteinExistence type="predicted"/>
<protein>
    <submittedName>
        <fullName evidence="1">Uncharacterized protein</fullName>
    </submittedName>
</protein>
<name>A0AAD7JJ01_9AGAR</name>
<dbReference type="Proteomes" id="UP001215598">
    <property type="component" value="Unassembled WGS sequence"/>
</dbReference>
<keyword evidence="2" id="KW-1185">Reference proteome</keyword>
<dbReference type="EMBL" id="JARKIB010000029">
    <property type="protein sequence ID" value="KAJ7763755.1"/>
    <property type="molecule type" value="Genomic_DNA"/>
</dbReference>
<evidence type="ECO:0000313" key="2">
    <source>
        <dbReference type="Proteomes" id="UP001215598"/>
    </source>
</evidence>
<gene>
    <name evidence="1" type="ORF">B0H16DRAFT_1527145</name>
</gene>
<organism evidence="1 2">
    <name type="scientific">Mycena metata</name>
    <dbReference type="NCBI Taxonomy" id="1033252"/>
    <lineage>
        <taxon>Eukaryota</taxon>
        <taxon>Fungi</taxon>
        <taxon>Dikarya</taxon>
        <taxon>Basidiomycota</taxon>
        <taxon>Agaricomycotina</taxon>
        <taxon>Agaricomycetes</taxon>
        <taxon>Agaricomycetidae</taxon>
        <taxon>Agaricales</taxon>
        <taxon>Marasmiineae</taxon>
        <taxon>Mycenaceae</taxon>
        <taxon>Mycena</taxon>
    </lineage>
</organism>
<sequence>MSTHVFLRPFSSVVPTSGASQASRPFARGYAYLLQTLPTTMPPPLKHWASAQTVLRFLPALYDRRVKNAQDVISLLRIMVVPGVAPDPTGPAALYAQIFCWRLWRWLKGLGYPKELIGVYITAEEYAEQRTSPTLRAARLLYCLTESWTLPASPSTTLQIDLRIDPHEGFDEERSAPIFWHSCTRVAEIYFNPWLKNVLQEPGDLEETETVYRFDLWMSKMTSLRGGDYNRI</sequence>
<evidence type="ECO:0000313" key="1">
    <source>
        <dbReference type="EMBL" id="KAJ7763755.1"/>
    </source>
</evidence>